<evidence type="ECO:0000313" key="4">
    <source>
        <dbReference type="EMBL" id="WAR19865.1"/>
    </source>
</evidence>
<keyword evidence="3" id="KW-0472">Membrane</keyword>
<dbReference type="EMBL" id="CP111022">
    <property type="protein sequence ID" value="WAR19865.1"/>
    <property type="molecule type" value="Genomic_DNA"/>
</dbReference>
<dbReference type="PANTHER" id="PTHR43313:SF1">
    <property type="entry name" value="3BETA-HYDROXYSTEROID DEHYDROGENASE DHS-16"/>
    <property type="match status" value="1"/>
</dbReference>
<sequence length="287" mass="32068">MDGYTMICLVVILCMMYHLLKRYIYSLKIISKDKYVLITGCDSGFGYLLAKRLDAIGMHVLAGCLKESSIFELGNALSKKAMAIRLDVTNEESIAEAVELVSATIGDQTGLLALVNNAGLMGTGIGPTVWQTRKDYEDVLSVNFFGVAMVTNAFLPFVLKGKGRIVNIASMKGRIAFHNAPYSVSKYGVEAFSDCLRRDLFNKAVTVHILEPGHFETDLLDRATHRKRIHEKIESLPKAVRDELPHDIKNIMMARFQSFVGRMASNHPEEVVDAYEHAITAKYPKYR</sequence>
<dbReference type="PRINTS" id="PR00080">
    <property type="entry name" value="SDRFAMILY"/>
</dbReference>
<dbReference type="PANTHER" id="PTHR43313">
    <property type="entry name" value="SHORT-CHAIN DEHYDROGENASE/REDUCTASE FAMILY 9C"/>
    <property type="match status" value="1"/>
</dbReference>
<evidence type="ECO:0000256" key="2">
    <source>
        <dbReference type="RuleBase" id="RU000363"/>
    </source>
</evidence>
<reference evidence="4" key="1">
    <citation type="submission" date="2022-11" db="EMBL/GenBank/DDBJ databases">
        <title>Centuries of genome instability and evolution in soft-shell clam transmissible cancer (bioRxiv).</title>
        <authorList>
            <person name="Hart S.F.M."/>
            <person name="Yonemitsu M.A."/>
            <person name="Giersch R.M."/>
            <person name="Beal B.F."/>
            <person name="Arriagada G."/>
            <person name="Davis B.W."/>
            <person name="Ostrander E.A."/>
            <person name="Goff S.P."/>
            <person name="Metzger M.J."/>
        </authorList>
    </citation>
    <scope>NUCLEOTIDE SEQUENCE</scope>
    <source>
        <strain evidence="4">MELC-2E11</strain>
        <tissue evidence="4">Siphon/mantle</tissue>
    </source>
</reference>
<dbReference type="Proteomes" id="UP001164746">
    <property type="component" value="Chromosome 11"/>
</dbReference>
<evidence type="ECO:0000256" key="3">
    <source>
        <dbReference type="SAM" id="Phobius"/>
    </source>
</evidence>
<dbReference type="InterPro" id="IPR002347">
    <property type="entry name" value="SDR_fam"/>
</dbReference>
<keyword evidence="3" id="KW-1133">Transmembrane helix</keyword>
<dbReference type="InterPro" id="IPR036291">
    <property type="entry name" value="NAD(P)-bd_dom_sf"/>
</dbReference>
<keyword evidence="1" id="KW-0560">Oxidoreductase</keyword>
<dbReference type="Gene3D" id="3.40.50.720">
    <property type="entry name" value="NAD(P)-binding Rossmann-like Domain"/>
    <property type="match status" value="1"/>
</dbReference>
<evidence type="ECO:0000256" key="1">
    <source>
        <dbReference type="ARBA" id="ARBA00023002"/>
    </source>
</evidence>
<dbReference type="SUPFAM" id="SSF51735">
    <property type="entry name" value="NAD(P)-binding Rossmann-fold domains"/>
    <property type="match status" value="1"/>
</dbReference>
<keyword evidence="3" id="KW-0812">Transmembrane</keyword>
<comment type="similarity">
    <text evidence="2">Belongs to the short-chain dehydrogenases/reductases (SDR) family.</text>
</comment>
<dbReference type="PRINTS" id="PR00081">
    <property type="entry name" value="GDHRDH"/>
</dbReference>
<accession>A0ABY7FCF7</accession>
<dbReference type="Pfam" id="PF00106">
    <property type="entry name" value="adh_short"/>
    <property type="match status" value="1"/>
</dbReference>
<name>A0ABY7FCF7_MYAAR</name>
<feature type="transmembrane region" description="Helical" evidence="3">
    <location>
        <begin position="6"/>
        <end position="24"/>
    </location>
</feature>
<dbReference type="PROSITE" id="PS00061">
    <property type="entry name" value="ADH_SHORT"/>
    <property type="match status" value="1"/>
</dbReference>
<dbReference type="InterPro" id="IPR020904">
    <property type="entry name" value="Sc_DH/Rdtase_CS"/>
</dbReference>
<organism evidence="4 5">
    <name type="scientific">Mya arenaria</name>
    <name type="common">Soft-shell clam</name>
    <dbReference type="NCBI Taxonomy" id="6604"/>
    <lineage>
        <taxon>Eukaryota</taxon>
        <taxon>Metazoa</taxon>
        <taxon>Spiralia</taxon>
        <taxon>Lophotrochozoa</taxon>
        <taxon>Mollusca</taxon>
        <taxon>Bivalvia</taxon>
        <taxon>Autobranchia</taxon>
        <taxon>Heteroconchia</taxon>
        <taxon>Euheterodonta</taxon>
        <taxon>Imparidentia</taxon>
        <taxon>Neoheterodontei</taxon>
        <taxon>Myida</taxon>
        <taxon>Myoidea</taxon>
        <taxon>Myidae</taxon>
        <taxon>Mya</taxon>
    </lineage>
</organism>
<keyword evidence="5" id="KW-1185">Reference proteome</keyword>
<evidence type="ECO:0000313" key="5">
    <source>
        <dbReference type="Proteomes" id="UP001164746"/>
    </source>
</evidence>
<proteinExistence type="inferred from homology"/>
<protein>
    <submittedName>
        <fullName evidence="4">H17B6-like protein</fullName>
    </submittedName>
</protein>
<gene>
    <name evidence="4" type="ORF">MAR_001703</name>
</gene>